<evidence type="ECO:0000256" key="1">
    <source>
        <dbReference type="SAM" id="SignalP"/>
    </source>
</evidence>
<organism evidence="3 4">
    <name type="scientific">Fulvitalea axinellae</name>
    <dbReference type="NCBI Taxonomy" id="1182444"/>
    <lineage>
        <taxon>Bacteria</taxon>
        <taxon>Pseudomonadati</taxon>
        <taxon>Bacteroidota</taxon>
        <taxon>Cytophagia</taxon>
        <taxon>Cytophagales</taxon>
        <taxon>Persicobacteraceae</taxon>
        <taxon>Fulvitalea</taxon>
    </lineage>
</organism>
<proteinExistence type="predicted"/>
<gene>
    <name evidence="3" type="ORF">FUAX_16150</name>
</gene>
<feature type="domain" description="EF-hand" evidence="2">
    <location>
        <begin position="194"/>
        <end position="216"/>
    </location>
</feature>
<dbReference type="PROSITE" id="PS00018">
    <property type="entry name" value="EF_HAND_1"/>
    <property type="match status" value="1"/>
</dbReference>
<feature type="chain" id="PRO_5043998098" description="EF-hand domain-containing protein" evidence="1">
    <location>
        <begin position="21"/>
        <end position="258"/>
    </location>
</feature>
<dbReference type="AlphaFoldDB" id="A0AAU9CME1"/>
<evidence type="ECO:0000259" key="2">
    <source>
        <dbReference type="PROSITE" id="PS50222"/>
    </source>
</evidence>
<accession>A0AAU9CME1</accession>
<keyword evidence="1" id="KW-0732">Signal</keyword>
<dbReference type="GO" id="GO:0005509">
    <property type="term" value="F:calcium ion binding"/>
    <property type="evidence" value="ECO:0007669"/>
    <property type="project" value="InterPro"/>
</dbReference>
<dbReference type="KEGG" id="fax:FUAX_16150"/>
<sequence length="258" mass="27945">MSKLIFTAFVFFLLSGWAVAQKEIGTPEEVWVFCGVPGNPAQEGIKVGQCVLASSLFPGLPPDKLHVFYGKKDGGFPLCDRSAIEKGLKTASASAKSGKRVLCVFLGHANRTPKGANYNVAGSDCTFSEMAGWLGASTSGEPVNLLWVAEAGELFVKAMGRANVRILASGETENTDNDPVLSEFWMELVTKSNDKNRDGILSFSEFLSAAQSRVRDYYKKRRMIQMEKCVLDGDGDGKATMAPSYEDLQGGNVFGFKL</sequence>
<feature type="signal peptide" evidence="1">
    <location>
        <begin position="1"/>
        <end position="20"/>
    </location>
</feature>
<reference evidence="3 4" key="1">
    <citation type="submission" date="2021-12" db="EMBL/GenBank/DDBJ databases">
        <title>Genome sequencing of bacteria with rrn-lacking chromosome and rrn-plasmid.</title>
        <authorList>
            <person name="Anda M."/>
            <person name="Iwasaki W."/>
        </authorList>
    </citation>
    <scope>NUCLEOTIDE SEQUENCE [LARGE SCALE GENOMIC DNA]</scope>
    <source>
        <strain evidence="3 4">DSM 100852</strain>
    </source>
</reference>
<dbReference type="RefSeq" id="WP_338394398.1">
    <property type="nucleotide sequence ID" value="NZ_AP025314.1"/>
</dbReference>
<dbReference type="SUPFAM" id="SSF47473">
    <property type="entry name" value="EF-hand"/>
    <property type="match status" value="1"/>
</dbReference>
<dbReference type="InterPro" id="IPR018247">
    <property type="entry name" value="EF_Hand_1_Ca_BS"/>
</dbReference>
<evidence type="ECO:0000313" key="3">
    <source>
        <dbReference type="EMBL" id="BDD09183.1"/>
    </source>
</evidence>
<dbReference type="Proteomes" id="UP001348817">
    <property type="component" value="Chromosome"/>
</dbReference>
<dbReference type="PROSITE" id="PS50222">
    <property type="entry name" value="EF_HAND_2"/>
    <property type="match status" value="1"/>
</dbReference>
<name>A0AAU9CME1_9BACT</name>
<dbReference type="EMBL" id="AP025314">
    <property type="protein sequence ID" value="BDD09183.1"/>
    <property type="molecule type" value="Genomic_DNA"/>
</dbReference>
<dbReference type="InterPro" id="IPR002048">
    <property type="entry name" value="EF_hand_dom"/>
</dbReference>
<evidence type="ECO:0000313" key="4">
    <source>
        <dbReference type="Proteomes" id="UP001348817"/>
    </source>
</evidence>
<protein>
    <recommendedName>
        <fullName evidence="2">EF-hand domain-containing protein</fullName>
    </recommendedName>
</protein>
<dbReference type="InterPro" id="IPR011992">
    <property type="entry name" value="EF-hand-dom_pair"/>
</dbReference>
<keyword evidence="4" id="KW-1185">Reference proteome</keyword>